<feature type="compositionally biased region" description="Basic and acidic residues" evidence="1">
    <location>
        <begin position="913"/>
        <end position="928"/>
    </location>
</feature>
<evidence type="ECO:0008006" key="4">
    <source>
        <dbReference type="Google" id="ProtNLM"/>
    </source>
</evidence>
<feature type="compositionally biased region" description="Polar residues" evidence="1">
    <location>
        <begin position="208"/>
        <end position="235"/>
    </location>
</feature>
<reference evidence="2 3" key="1">
    <citation type="submission" date="2019-02" db="EMBL/GenBank/DDBJ databases">
        <title>Genome sequencing of the rare red list fungi Hericium alpestre (H. flagellum).</title>
        <authorList>
            <person name="Buettner E."/>
            <person name="Kellner H."/>
        </authorList>
    </citation>
    <scope>NUCLEOTIDE SEQUENCE [LARGE SCALE GENOMIC DNA]</scope>
    <source>
        <strain evidence="2 3">DSM 108284</strain>
    </source>
</reference>
<dbReference type="OrthoDB" id="3270045at2759"/>
<organism evidence="2 3">
    <name type="scientific">Hericium alpestre</name>
    <dbReference type="NCBI Taxonomy" id="135208"/>
    <lineage>
        <taxon>Eukaryota</taxon>
        <taxon>Fungi</taxon>
        <taxon>Dikarya</taxon>
        <taxon>Basidiomycota</taxon>
        <taxon>Agaricomycotina</taxon>
        <taxon>Agaricomycetes</taxon>
        <taxon>Russulales</taxon>
        <taxon>Hericiaceae</taxon>
        <taxon>Hericium</taxon>
    </lineage>
</organism>
<feature type="compositionally biased region" description="Polar residues" evidence="1">
    <location>
        <begin position="89"/>
        <end position="111"/>
    </location>
</feature>
<feature type="region of interest" description="Disordered" evidence="1">
    <location>
        <begin position="616"/>
        <end position="641"/>
    </location>
</feature>
<feature type="region of interest" description="Disordered" evidence="1">
    <location>
        <begin position="171"/>
        <end position="239"/>
    </location>
</feature>
<sequence>MPPNFNPALMSQQGQPQPQSQQQVDAQTTIGGLTNPEHGRMWQQMQQQFNTSNGDMMPMNVNPQMADFLRNQNLRMNAQMGQQPFNLAPGSLQSSSSQGFHESPHGQQMPPNFSGVGNAGMAQPQATFHAARNQGQPNGNALMQALQAQGNPMSRQFELMVAHNQQAQNGPMGALASRMGQQPHPQQPGPQPGQMSTQSPGMFPHSTGPGSQDLHSSPNPAPLQVSSGMQAQHPEQANPKMGLNEFTQTLTTIKQQIHDREARMSALSSDPASMSNPAVPHQIQILQREIENMRGIERRVLLVLNKQRQDGSRPKWREVSRSLTSPLNINLNNWLCKSIRPNRKVTKRGLWPAIGARLGWVQFPGSETEPPRSSPTVAKHLEHVYQTYLAMFDGFYVNMFVDARRKNLTAFRSQQPQQQQPPPPQASPQQPPVQQQNMPNGQTSMQTLNPNALPTHVMNTLISYAHTSEADMRRQGLQEPMINFVELHREQLKRTLQSQQEFRGGLGARNKPGMGGLMPPQNGQPSMSPSQQPGQPPQMNQASAQQQQRFGLNSGMQSYGHAQGPQQSMPSQTGMPVNMNGVPGQSNQPTPAQLLQMQQMNMNGMNMAINARFSSRMPGAQQQQPVQQRPQPGMHPTARRPTEEQLKEAINFINGYRQQWLCNKNLDAVNIHMIPEAQRVSYNEALERLVLLVGDLEQKLPMLFTMIPPQARETHIKKLIVISITAKYQRQQCSMQSPRYILDLNSIRSMYQQVLQANTSFAQTMLALSGNQGRQPPSGPPLGPSMQHPVPQPQTLPVPQHPPQAQPAPSTVPPAPQRQVPISQPANRRKPPQTHASGPSASTPAAMATPPAAASTPTAQVATPSVTAASPQTPKSPKAKVPPKPKPTPRRKPSKAAPLASDTASTPAAETPVESKAEPMKTDVKAETKSGGAKRPREEETPGSEGHTSPPSAPSPKRIKSEWDGPPCEAVQKRKEEVENTKTDEEAIAFLEQMQELIKMATAGEGQESTITSDISESLDAILGSFPDLGEPSMLSVADHTAAPLSPPSTSMPVTDPLIEFFDFSSYPMDDDAAGSKAPTPDLVAASSTNPSPGSGSETDAAAHPSGATGSSPRIADARSDDFGDVDLRLGPWKEIDGGESAYYQGTDWKWDQPMPQMDWAIRTS</sequence>
<feature type="region of interest" description="Disordered" evidence="1">
    <location>
        <begin position="769"/>
        <end position="984"/>
    </location>
</feature>
<dbReference type="EMBL" id="SFCI01000332">
    <property type="protein sequence ID" value="TFY80489.1"/>
    <property type="molecule type" value="Genomic_DNA"/>
</dbReference>
<feature type="compositionally biased region" description="Pro residues" evidence="1">
    <location>
        <begin position="790"/>
        <end position="816"/>
    </location>
</feature>
<feature type="compositionally biased region" description="Low complexity" evidence="1">
    <location>
        <begin position="192"/>
        <end position="201"/>
    </location>
</feature>
<feature type="region of interest" description="Disordered" evidence="1">
    <location>
        <begin position="411"/>
        <end position="451"/>
    </location>
</feature>
<feature type="compositionally biased region" description="Polar residues" evidence="1">
    <location>
        <begin position="437"/>
        <end position="451"/>
    </location>
</feature>
<comment type="caution">
    <text evidence="2">The sequence shown here is derived from an EMBL/GenBank/DDBJ whole genome shotgun (WGS) entry which is preliminary data.</text>
</comment>
<protein>
    <recommendedName>
        <fullName evidence="4">ARID domain-containing protein</fullName>
    </recommendedName>
</protein>
<feature type="compositionally biased region" description="Low complexity" evidence="1">
    <location>
        <begin position="834"/>
        <end position="865"/>
    </location>
</feature>
<feature type="compositionally biased region" description="Polar residues" evidence="1">
    <location>
        <begin position="564"/>
        <end position="575"/>
    </location>
</feature>
<feature type="region of interest" description="Disordered" evidence="1">
    <location>
        <begin position="89"/>
        <end position="120"/>
    </location>
</feature>
<feature type="region of interest" description="Disordered" evidence="1">
    <location>
        <begin position="1070"/>
        <end position="1124"/>
    </location>
</feature>
<dbReference type="Proteomes" id="UP000298061">
    <property type="component" value="Unassembled WGS sequence"/>
</dbReference>
<name>A0A4Z0A3Q0_9AGAM</name>
<feature type="compositionally biased region" description="Basic and acidic residues" evidence="1">
    <location>
        <begin position="971"/>
        <end position="984"/>
    </location>
</feature>
<feature type="compositionally biased region" description="Basic residues" evidence="1">
    <location>
        <begin position="877"/>
        <end position="894"/>
    </location>
</feature>
<dbReference type="AlphaFoldDB" id="A0A4Z0A3Q0"/>
<feature type="region of interest" description="Disordered" evidence="1">
    <location>
        <begin position="504"/>
        <end position="590"/>
    </location>
</feature>
<evidence type="ECO:0000256" key="1">
    <source>
        <dbReference type="SAM" id="MobiDB-lite"/>
    </source>
</evidence>
<feature type="compositionally biased region" description="Polar residues" evidence="1">
    <location>
        <begin position="1086"/>
        <end position="1098"/>
    </location>
</feature>
<feature type="compositionally biased region" description="Pro residues" evidence="1">
    <location>
        <begin position="419"/>
        <end position="431"/>
    </location>
</feature>
<accession>A0A4Z0A3Q0</accession>
<feature type="compositionally biased region" description="Low complexity" evidence="1">
    <location>
        <begin position="621"/>
        <end position="632"/>
    </location>
</feature>
<keyword evidence="3" id="KW-1185">Reference proteome</keyword>
<evidence type="ECO:0000313" key="3">
    <source>
        <dbReference type="Proteomes" id="UP000298061"/>
    </source>
</evidence>
<proteinExistence type="predicted"/>
<evidence type="ECO:0000313" key="2">
    <source>
        <dbReference type="EMBL" id="TFY80489.1"/>
    </source>
</evidence>
<gene>
    <name evidence="2" type="ORF">EWM64_g3525</name>
</gene>
<feature type="compositionally biased region" description="Low complexity" evidence="1">
    <location>
        <begin position="518"/>
        <end position="548"/>
    </location>
</feature>
<feature type="compositionally biased region" description="Low complexity" evidence="1">
    <location>
        <begin position="11"/>
        <end position="23"/>
    </location>
</feature>
<dbReference type="STRING" id="135208.A0A4Z0A3Q0"/>
<feature type="region of interest" description="Disordered" evidence="1">
    <location>
        <begin position="1"/>
        <end position="25"/>
    </location>
</feature>